<keyword evidence="3" id="KW-0378">Hydrolase</keyword>
<dbReference type="Gene3D" id="3.90.70.10">
    <property type="entry name" value="Cysteine proteinases"/>
    <property type="match status" value="1"/>
</dbReference>
<evidence type="ECO:0000256" key="3">
    <source>
        <dbReference type="ARBA" id="ARBA00022801"/>
    </source>
</evidence>
<dbReference type="InterPro" id="IPR025660">
    <property type="entry name" value="Pept_his_AS"/>
</dbReference>
<protein>
    <submittedName>
        <fullName evidence="10">Peptidase C1A papain C-terminal domain-containing protein</fullName>
    </submittedName>
</protein>
<keyword evidence="5" id="KW-1015">Disulfide bond</keyword>
<dbReference type="PROSITE" id="PS00639">
    <property type="entry name" value="THIOL_PROTEASE_HIS"/>
    <property type="match status" value="1"/>
</dbReference>
<evidence type="ECO:0000256" key="5">
    <source>
        <dbReference type="ARBA" id="ARBA00023157"/>
    </source>
</evidence>
<dbReference type="SMART" id="SM00645">
    <property type="entry name" value="Pept_C1"/>
    <property type="match status" value="1"/>
</dbReference>
<dbReference type="GO" id="GO:0008234">
    <property type="term" value="F:cysteine-type peptidase activity"/>
    <property type="evidence" value="ECO:0007669"/>
    <property type="project" value="UniProtKB-KW"/>
</dbReference>
<evidence type="ECO:0000256" key="4">
    <source>
        <dbReference type="ARBA" id="ARBA00022807"/>
    </source>
</evidence>
<dbReference type="PANTHER" id="PTHR12411">
    <property type="entry name" value="CYSTEINE PROTEASE FAMILY C1-RELATED"/>
    <property type="match status" value="1"/>
</dbReference>
<organism evidence="9 10">
    <name type="scientific">Acrobeloides nanus</name>
    <dbReference type="NCBI Taxonomy" id="290746"/>
    <lineage>
        <taxon>Eukaryota</taxon>
        <taxon>Metazoa</taxon>
        <taxon>Ecdysozoa</taxon>
        <taxon>Nematoda</taxon>
        <taxon>Chromadorea</taxon>
        <taxon>Rhabditida</taxon>
        <taxon>Tylenchina</taxon>
        <taxon>Cephalobomorpha</taxon>
        <taxon>Cephaloboidea</taxon>
        <taxon>Cephalobidae</taxon>
        <taxon>Acrobeloides</taxon>
    </lineage>
</organism>
<dbReference type="PROSITE" id="PS00139">
    <property type="entry name" value="THIOL_PROTEASE_CYS"/>
    <property type="match status" value="1"/>
</dbReference>
<feature type="region of interest" description="Disordered" evidence="6">
    <location>
        <begin position="660"/>
        <end position="695"/>
    </location>
</feature>
<dbReference type="InterPro" id="IPR000668">
    <property type="entry name" value="Peptidase_C1A_C"/>
</dbReference>
<dbReference type="Pfam" id="PF00112">
    <property type="entry name" value="Peptidase_C1"/>
    <property type="match status" value="1"/>
</dbReference>
<dbReference type="WBParaSite" id="ACRNAN_scaffold4239.g9412.t1">
    <property type="protein sequence ID" value="ACRNAN_scaffold4239.g9412.t1"/>
    <property type="gene ID" value="ACRNAN_scaffold4239.g9412"/>
</dbReference>
<feature type="signal peptide" evidence="7">
    <location>
        <begin position="1"/>
        <end position="21"/>
    </location>
</feature>
<comment type="similarity">
    <text evidence="1">Belongs to the peptidase C1 family.</text>
</comment>
<dbReference type="InterPro" id="IPR013128">
    <property type="entry name" value="Peptidase_C1A"/>
</dbReference>
<evidence type="ECO:0000313" key="10">
    <source>
        <dbReference type="WBParaSite" id="ACRNAN_scaffold4239.g9412.t1"/>
    </source>
</evidence>
<dbReference type="InterPro" id="IPR000169">
    <property type="entry name" value="Pept_cys_AS"/>
</dbReference>
<dbReference type="Proteomes" id="UP000887540">
    <property type="component" value="Unplaced"/>
</dbReference>
<dbReference type="SUPFAM" id="SSF54001">
    <property type="entry name" value="Cysteine proteinases"/>
    <property type="match status" value="1"/>
</dbReference>
<evidence type="ECO:0000256" key="7">
    <source>
        <dbReference type="SAM" id="SignalP"/>
    </source>
</evidence>
<feature type="region of interest" description="Disordered" evidence="6">
    <location>
        <begin position="765"/>
        <end position="785"/>
    </location>
</feature>
<sequence length="1239" mass="135948">MNSTFYWALLAVLVLTTYVASDESDSDDSDSDDSGSKPKAHSHEDHKTDFDEACECDQPIGTECHSEFSRGLEHIGYELPKNQRTTWLNWVTGLKQTTLKNTALTTQQKCSSIHYSLQAFKTTNPTIFTAVQYKSIKSYGRDWMQISDIEFLAYSYMDETIWSAISLNGTDWCELFNSLQTAAGSNTTVITQVNSLIIQLQITLKNTNMTQNVQLSTVYTQLDSFFTTNPSYKTAFLNIAIKNYYTIQAFMDVSKKYQQSTGFDAIVTGTETTCLLLIAIKPKLTDNTIPENDKKYLREFYDIILEGFNSEPDTTLKLKMFSQQFHHLKKYIPNIRQYFESTSLGTWGTIGELNYVSTIINPEFDTTIQAMGALIDIPIGGTWEDTPFIQSIYASFEWGVSYEFFGFKWGLTMQALLKSAYLKNQIGPVIASTSYSITIKFKKIFDILQLYLDGYTTQNQWIFTCIPINGWGGTMADMMKKSRCGSYKPWKCPGIRRSCHDHRYKVLERDCDGNDQFTLGWEQFINGITYDNTTNTTDPDLPTYTDYFIKIKQVVDDDKQKGPQKASKLCQLQDELKGKLTGPNQDKVARILYGNWGHAKKFCECQGCSSECNTTCIMGGCSKAIPPTTCGHCICAYTNGTICTPKPVVTTTPIGGLTTIAPGSGGSTSSSGGSGGNSTTAAPGGGTTVPGNTTGPCEDNYRRTCNATEDQACRDCRLAYEQQQVDAINNDPSSTFTAAVYPFIATMSDLERHTLLGELAPQFVTYGANPTPPTEPSGRKKRQAPAAFDSRTQWPACANIINTIRAQPGCGCCWAQSSSQVISDRLCIERSKLNYVLDNVLVSAMDLLACTPLSPSVTDSDGNGVADNCDGNGAYFAYQYANTNRVVSGGNYATHQGCKPYKWPGKDYIAPNSGVQKAPTCTQGCIMTWPDTYTKSKDFMTSVQAAYVDPDLALADRLSAMMNEIQVRGSITIKMNLPPTFFDHKVGIYSYNGGPYNESWHAMRLIGWGNGPDSNGVNMDYWIVANSWGTTWGEQGFVRIQKGVDLGQIEKYATFPYVVPSQTTPACFPPPETSLVAIEDSGNFANFVVNPLWTGGSCQCSGNVKRLALRTAPVAAISTPAVQIQCGGFMINFCAISTWGEQFTQTPGIQNTIGSAAIQTWCSTNDVATEDGECLSFLILTSGSLTGNIKNGVYTAAEGAGQPVNAKDANGAYVYIPLRAVSCNGCANIANLNCIGPCV</sequence>
<dbReference type="AlphaFoldDB" id="A0A914DUT5"/>
<evidence type="ECO:0000313" key="9">
    <source>
        <dbReference type="Proteomes" id="UP000887540"/>
    </source>
</evidence>
<keyword evidence="7" id="KW-0732">Signal</keyword>
<evidence type="ECO:0000256" key="1">
    <source>
        <dbReference type="ARBA" id="ARBA00008455"/>
    </source>
</evidence>
<dbReference type="GO" id="GO:0006508">
    <property type="term" value="P:proteolysis"/>
    <property type="evidence" value="ECO:0007669"/>
    <property type="project" value="UniProtKB-KW"/>
</dbReference>
<evidence type="ECO:0000256" key="2">
    <source>
        <dbReference type="ARBA" id="ARBA00022670"/>
    </source>
</evidence>
<keyword evidence="9" id="KW-1185">Reference proteome</keyword>
<dbReference type="PROSITE" id="PS00640">
    <property type="entry name" value="THIOL_PROTEASE_ASN"/>
    <property type="match status" value="1"/>
</dbReference>
<feature type="region of interest" description="Disordered" evidence="6">
    <location>
        <begin position="22"/>
        <end position="48"/>
    </location>
</feature>
<name>A0A914DUT5_9BILA</name>
<keyword evidence="2" id="KW-0645">Protease</keyword>
<reference evidence="10" key="1">
    <citation type="submission" date="2022-11" db="UniProtKB">
        <authorList>
            <consortium name="WormBaseParasite"/>
        </authorList>
    </citation>
    <scope>IDENTIFICATION</scope>
</reference>
<dbReference type="InterPro" id="IPR025661">
    <property type="entry name" value="Pept_asp_AS"/>
</dbReference>
<keyword evidence="4" id="KW-0788">Thiol protease</keyword>
<feature type="domain" description="Peptidase C1A papain C-terminal" evidence="8">
    <location>
        <begin position="784"/>
        <end position="1057"/>
    </location>
</feature>
<evidence type="ECO:0000259" key="8">
    <source>
        <dbReference type="SMART" id="SM00645"/>
    </source>
</evidence>
<feature type="compositionally biased region" description="Low complexity" evidence="6">
    <location>
        <begin position="667"/>
        <end position="682"/>
    </location>
</feature>
<evidence type="ECO:0000256" key="6">
    <source>
        <dbReference type="SAM" id="MobiDB-lite"/>
    </source>
</evidence>
<feature type="compositionally biased region" description="Acidic residues" evidence="6">
    <location>
        <begin position="22"/>
        <end position="33"/>
    </location>
</feature>
<dbReference type="InterPro" id="IPR038765">
    <property type="entry name" value="Papain-like_cys_pep_sf"/>
</dbReference>
<accession>A0A914DUT5</accession>
<feature type="chain" id="PRO_5036769430" evidence="7">
    <location>
        <begin position="22"/>
        <end position="1239"/>
    </location>
</feature>
<proteinExistence type="inferred from homology"/>